<name>A0ABV2EDF1_9CAUL</name>
<keyword evidence="1" id="KW-0732">Signal</keyword>
<reference evidence="3 4" key="1">
    <citation type="submission" date="2024-06" db="EMBL/GenBank/DDBJ databases">
        <title>Genomic Encyclopedia of Type Strains, Phase IV (KMG-IV): sequencing the most valuable type-strain genomes for metagenomic binning, comparative biology and taxonomic classification.</title>
        <authorList>
            <person name="Goeker M."/>
        </authorList>
    </citation>
    <scope>NUCLEOTIDE SEQUENCE [LARGE SCALE GENOMIC DNA]</scope>
    <source>
        <strain evidence="3 4">DSM 17809</strain>
    </source>
</reference>
<evidence type="ECO:0000313" key="4">
    <source>
        <dbReference type="Proteomes" id="UP001549110"/>
    </source>
</evidence>
<evidence type="ECO:0000259" key="2">
    <source>
        <dbReference type="Pfam" id="PF03886"/>
    </source>
</evidence>
<feature type="domain" description="ABC-type transport auxiliary lipoprotein component" evidence="2">
    <location>
        <begin position="71"/>
        <end position="198"/>
    </location>
</feature>
<dbReference type="Gene3D" id="3.40.50.10610">
    <property type="entry name" value="ABC-type transport auxiliary lipoprotein component"/>
    <property type="match status" value="1"/>
</dbReference>
<dbReference type="RefSeq" id="WP_331932763.1">
    <property type="nucleotide sequence ID" value="NZ_JBEPLU010000001.1"/>
</dbReference>
<dbReference type="SUPFAM" id="SSF159594">
    <property type="entry name" value="XCC0632-like"/>
    <property type="match status" value="1"/>
</dbReference>
<comment type="caution">
    <text evidence="3">The sequence shown here is derived from an EMBL/GenBank/DDBJ whole genome shotgun (WGS) entry which is preliminary data.</text>
</comment>
<dbReference type="Pfam" id="PF03886">
    <property type="entry name" value="ABC_trans_aux"/>
    <property type="match status" value="1"/>
</dbReference>
<dbReference type="PROSITE" id="PS51257">
    <property type="entry name" value="PROKAR_LIPOPROTEIN"/>
    <property type="match status" value="1"/>
</dbReference>
<evidence type="ECO:0000313" key="3">
    <source>
        <dbReference type="EMBL" id="MET3525059.1"/>
    </source>
</evidence>
<protein>
    <submittedName>
        <fullName evidence="3">Cholesterol transport system auxiliary component</fullName>
    </submittedName>
</protein>
<feature type="signal peptide" evidence="1">
    <location>
        <begin position="1"/>
        <end position="22"/>
    </location>
</feature>
<dbReference type="EMBL" id="JBEPLU010000001">
    <property type="protein sequence ID" value="MET3525059.1"/>
    <property type="molecule type" value="Genomic_DNA"/>
</dbReference>
<sequence>MRAIRRVLQSLALAATAVGLSACISLLPEEDPSQLYRFDGVPAADAQQAAATDSFGVLRTGGGFVQSASGDRIMTVTGERVAFISGARWVSPASVLFNDAVMRAFDQNTGPARLVTRGEVRRAEYGLRIDVTRFEVVYDQGEKAAPNIVVALRLSLVNMADRTLAGSKLVETTARADDNRVSAIVRAFDEAVAQVTGQTVAWTNGRGA</sequence>
<dbReference type="InterPro" id="IPR005586">
    <property type="entry name" value="ABC_trans_aux"/>
</dbReference>
<dbReference type="Proteomes" id="UP001549110">
    <property type="component" value="Unassembled WGS sequence"/>
</dbReference>
<proteinExistence type="predicted"/>
<keyword evidence="4" id="KW-1185">Reference proteome</keyword>
<gene>
    <name evidence="3" type="ORF">ABID41_000154</name>
</gene>
<feature type="chain" id="PRO_5047143626" evidence="1">
    <location>
        <begin position="23"/>
        <end position="208"/>
    </location>
</feature>
<evidence type="ECO:0000256" key="1">
    <source>
        <dbReference type="SAM" id="SignalP"/>
    </source>
</evidence>
<accession>A0ABV2EDF1</accession>
<organism evidence="3 4">
    <name type="scientific">Phenylobacterium koreense</name>
    <dbReference type="NCBI Taxonomy" id="266125"/>
    <lineage>
        <taxon>Bacteria</taxon>
        <taxon>Pseudomonadati</taxon>
        <taxon>Pseudomonadota</taxon>
        <taxon>Alphaproteobacteria</taxon>
        <taxon>Caulobacterales</taxon>
        <taxon>Caulobacteraceae</taxon>
        <taxon>Phenylobacterium</taxon>
    </lineage>
</organism>